<accession>A0AAN9Q7A2</accession>
<evidence type="ECO:0000256" key="1">
    <source>
        <dbReference type="ARBA" id="ARBA00004167"/>
    </source>
</evidence>
<dbReference type="EMBL" id="JAYMYQ010000006">
    <property type="protein sequence ID" value="KAK7324786.1"/>
    <property type="molecule type" value="Genomic_DNA"/>
</dbReference>
<evidence type="ECO:0000256" key="5">
    <source>
        <dbReference type="SAM" id="Phobius"/>
    </source>
</evidence>
<evidence type="ECO:0000313" key="7">
    <source>
        <dbReference type="EMBL" id="KAK7324786.1"/>
    </source>
</evidence>
<feature type="domain" description="Late embryogenesis abundant protein LEA-2 subgroup" evidence="6">
    <location>
        <begin position="65"/>
        <end position="155"/>
    </location>
</feature>
<sequence length="184" mass="19892">MVNRRGKSCIGVSLLLVMVIAIVIVALFLTILKPREPVISVHPVGLEGFKLSLNFSSNVTLGMLITVGNPNYASFEYKNSITYVSFRDTVVADVPIQGEFVPARGAINVTTSADLMVGKLILDPKFWSDILGGYLNLTSTATLPGVAHVLNFIKLKATAYSSCTISLEIRTKNISSNCISKIKL</sequence>
<dbReference type="GO" id="GO:0016020">
    <property type="term" value="C:membrane"/>
    <property type="evidence" value="ECO:0007669"/>
    <property type="project" value="UniProtKB-SubCell"/>
</dbReference>
<comment type="subcellular location">
    <subcellularLocation>
        <location evidence="1">Membrane</location>
        <topology evidence="1">Single-pass membrane protein</topology>
    </subcellularLocation>
</comment>
<evidence type="ECO:0000256" key="3">
    <source>
        <dbReference type="ARBA" id="ARBA00022989"/>
    </source>
</evidence>
<evidence type="ECO:0000313" key="8">
    <source>
        <dbReference type="Proteomes" id="UP001367508"/>
    </source>
</evidence>
<gene>
    <name evidence="7" type="ORF">VNO77_28630</name>
</gene>
<dbReference type="InterPro" id="IPR044839">
    <property type="entry name" value="NDR1-like"/>
</dbReference>
<evidence type="ECO:0000256" key="2">
    <source>
        <dbReference type="ARBA" id="ARBA00022692"/>
    </source>
</evidence>
<name>A0AAN9Q7A2_CANGL</name>
<evidence type="ECO:0000259" key="6">
    <source>
        <dbReference type="Pfam" id="PF03168"/>
    </source>
</evidence>
<feature type="transmembrane region" description="Helical" evidence="5">
    <location>
        <begin position="12"/>
        <end position="32"/>
    </location>
</feature>
<dbReference type="InterPro" id="IPR004864">
    <property type="entry name" value="LEA_2"/>
</dbReference>
<keyword evidence="2 5" id="KW-0812">Transmembrane</keyword>
<evidence type="ECO:0000256" key="4">
    <source>
        <dbReference type="ARBA" id="ARBA00023136"/>
    </source>
</evidence>
<dbReference type="PANTHER" id="PTHR31234">
    <property type="entry name" value="LATE EMBRYOGENESIS ABUNDANT (LEA) HYDROXYPROLINE-RICH GLYCOPROTEIN FAMILY"/>
    <property type="match status" value="1"/>
</dbReference>
<dbReference type="Pfam" id="PF03168">
    <property type="entry name" value="LEA_2"/>
    <property type="match status" value="1"/>
</dbReference>
<keyword evidence="8" id="KW-1185">Reference proteome</keyword>
<keyword evidence="3 5" id="KW-1133">Transmembrane helix</keyword>
<protein>
    <recommendedName>
        <fullName evidence="6">Late embryogenesis abundant protein LEA-2 subgroup domain-containing protein</fullName>
    </recommendedName>
</protein>
<dbReference type="GO" id="GO:0098542">
    <property type="term" value="P:defense response to other organism"/>
    <property type="evidence" value="ECO:0007669"/>
    <property type="project" value="InterPro"/>
</dbReference>
<dbReference type="Proteomes" id="UP001367508">
    <property type="component" value="Unassembled WGS sequence"/>
</dbReference>
<reference evidence="7 8" key="1">
    <citation type="submission" date="2024-01" db="EMBL/GenBank/DDBJ databases">
        <title>The genomes of 5 underutilized Papilionoideae crops provide insights into root nodulation and disease resistanc.</title>
        <authorList>
            <person name="Jiang F."/>
        </authorList>
    </citation>
    <scope>NUCLEOTIDE SEQUENCE [LARGE SCALE GENOMIC DNA]</scope>
    <source>
        <strain evidence="7">LVBAO_FW01</strain>
        <tissue evidence="7">Leaves</tissue>
    </source>
</reference>
<dbReference type="PANTHER" id="PTHR31234:SF65">
    <property type="entry name" value="LATE EMBRYOGENESIS ABUNDANT PROTEIN, LEA_2 SUBGROUP"/>
    <property type="match status" value="1"/>
</dbReference>
<organism evidence="7 8">
    <name type="scientific">Canavalia gladiata</name>
    <name type="common">Sword bean</name>
    <name type="synonym">Dolichos gladiatus</name>
    <dbReference type="NCBI Taxonomy" id="3824"/>
    <lineage>
        <taxon>Eukaryota</taxon>
        <taxon>Viridiplantae</taxon>
        <taxon>Streptophyta</taxon>
        <taxon>Embryophyta</taxon>
        <taxon>Tracheophyta</taxon>
        <taxon>Spermatophyta</taxon>
        <taxon>Magnoliopsida</taxon>
        <taxon>eudicotyledons</taxon>
        <taxon>Gunneridae</taxon>
        <taxon>Pentapetalae</taxon>
        <taxon>rosids</taxon>
        <taxon>fabids</taxon>
        <taxon>Fabales</taxon>
        <taxon>Fabaceae</taxon>
        <taxon>Papilionoideae</taxon>
        <taxon>50 kb inversion clade</taxon>
        <taxon>NPAAA clade</taxon>
        <taxon>indigoferoid/millettioid clade</taxon>
        <taxon>Phaseoleae</taxon>
        <taxon>Canavalia</taxon>
    </lineage>
</organism>
<dbReference type="AlphaFoldDB" id="A0AAN9Q7A2"/>
<comment type="caution">
    <text evidence="7">The sequence shown here is derived from an EMBL/GenBank/DDBJ whole genome shotgun (WGS) entry which is preliminary data.</text>
</comment>
<proteinExistence type="predicted"/>
<keyword evidence="4 5" id="KW-0472">Membrane</keyword>